<proteinExistence type="predicted"/>
<dbReference type="EMBL" id="UINC01043998">
    <property type="protein sequence ID" value="SVB48827.1"/>
    <property type="molecule type" value="Genomic_DNA"/>
</dbReference>
<sequence length="52" mass="5847">MDAPLSPLLTISNKFKAMYIDPKNKSLSWFDLGNHILIAGFVLLIIFIIKNA</sequence>
<keyword evidence="1" id="KW-0472">Membrane</keyword>
<evidence type="ECO:0000256" key="1">
    <source>
        <dbReference type="SAM" id="Phobius"/>
    </source>
</evidence>
<protein>
    <submittedName>
        <fullName evidence="2">Uncharacterized protein</fullName>
    </submittedName>
</protein>
<evidence type="ECO:0000313" key="2">
    <source>
        <dbReference type="EMBL" id="SVB48827.1"/>
    </source>
</evidence>
<dbReference type="AlphaFoldDB" id="A0A382EG30"/>
<keyword evidence="1" id="KW-0812">Transmembrane</keyword>
<keyword evidence="1" id="KW-1133">Transmembrane helix</keyword>
<feature type="transmembrane region" description="Helical" evidence="1">
    <location>
        <begin position="32"/>
        <end position="49"/>
    </location>
</feature>
<gene>
    <name evidence="2" type="ORF">METZ01_LOCUS201681</name>
</gene>
<name>A0A382EG30_9ZZZZ</name>
<organism evidence="2">
    <name type="scientific">marine metagenome</name>
    <dbReference type="NCBI Taxonomy" id="408172"/>
    <lineage>
        <taxon>unclassified sequences</taxon>
        <taxon>metagenomes</taxon>
        <taxon>ecological metagenomes</taxon>
    </lineage>
</organism>
<reference evidence="2" key="1">
    <citation type="submission" date="2018-05" db="EMBL/GenBank/DDBJ databases">
        <authorList>
            <person name="Lanie J.A."/>
            <person name="Ng W.-L."/>
            <person name="Kazmierczak K.M."/>
            <person name="Andrzejewski T.M."/>
            <person name="Davidsen T.M."/>
            <person name="Wayne K.J."/>
            <person name="Tettelin H."/>
            <person name="Glass J.I."/>
            <person name="Rusch D."/>
            <person name="Podicherti R."/>
            <person name="Tsui H.-C.T."/>
            <person name="Winkler M.E."/>
        </authorList>
    </citation>
    <scope>NUCLEOTIDE SEQUENCE</scope>
</reference>
<accession>A0A382EG30</accession>